<keyword evidence="3" id="KW-1185">Reference proteome</keyword>
<keyword evidence="2" id="KW-0863">Zinc-finger</keyword>
<dbReference type="EMBL" id="JAZHOG010000009">
    <property type="protein sequence ID" value="MEJ8568739.1"/>
    <property type="molecule type" value="Genomic_DNA"/>
</dbReference>
<evidence type="ECO:0000259" key="1">
    <source>
        <dbReference type="Pfam" id="PF10276"/>
    </source>
</evidence>
<dbReference type="GO" id="GO:0008270">
    <property type="term" value="F:zinc ion binding"/>
    <property type="evidence" value="ECO:0007669"/>
    <property type="project" value="UniProtKB-KW"/>
</dbReference>
<protein>
    <submittedName>
        <fullName evidence="2">Zinc-finger domain-containing protein</fullName>
    </submittedName>
</protein>
<organism evidence="2 3">
    <name type="scientific">Elongatibacter sediminis</name>
    <dbReference type="NCBI Taxonomy" id="3119006"/>
    <lineage>
        <taxon>Bacteria</taxon>
        <taxon>Pseudomonadati</taxon>
        <taxon>Pseudomonadota</taxon>
        <taxon>Gammaproteobacteria</taxon>
        <taxon>Chromatiales</taxon>
        <taxon>Wenzhouxiangellaceae</taxon>
        <taxon>Elongatibacter</taxon>
    </lineage>
</organism>
<reference evidence="2 3" key="1">
    <citation type="submission" date="2024-02" db="EMBL/GenBank/DDBJ databases">
        <title>A novel Wenzhouxiangellaceae bacterium, isolated from coastal sediments.</title>
        <authorList>
            <person name="Du Z.-J."/>
            <person name="Ye Y.-Q."/>
            <person name="Zhang X.-Y."/>
        </authorList>
    </citation>
    <scope>NUCLEOTIDE SEQUENCE [LARGE SCALE GENOMIC DNA]</scope>
    <source>
        <strain evidence="2 3">CH-27</strain>
    </source>
</reference>
<sequence length="69" mass="7765">MTHATDAADPSLEAANTEKIYRVSREDLPLSCPMPDQKLWNAHPRVYLPIEKTGSAICPYCSARYELID</sequence>
<gene>
    <name evidence="2" type="ORF">V3330_13985</name>
</gene>
<dbReference type="InterPro" id="IPR019401">
    <property type="entry name" value="Znf_CHCC"/>
</dbReference>
<proteinExistence type="predicted"/>
<evidence type="ECO:0000313" key="3">
    <source>
        <dbReference type="Proteomes" id="UP001359886"/>
    </source>
</evidence>
<feature type="domain" description="Zinc finger CHCC-type" evidence="1">
    <location>
        <begin position="42"/>
        <end position="65"/>
    </location>
</feature>
<keyword evidence="2" id="KW-0862">Zinc</keyword>
<dbReference type="AlphaFoldDB" id="A0AAW9R7X6"/>
<dbReference type="Gene3D" id="2.60.260.40">
    <property type="entry name" value="q5lls5 like domains"/>
    <property type="match status" value="1"/>
</dbReference>
<name>A0AAW9R7X6_9GAMM</name>
<accession>A0AAW9R7X6</accession>
<evidence type="ECO:0000313" key="2">
    <source>
        <dbReference type="EMBL" id="MEJ8568739.1"/>
    </source>
</evidence>
<dbReference type="Pfam" id="PF10276">
    <property type="entry name" value="zf-CHCC"/>
    <property type="match status" value="1"/>
</dbReference>
<comment type="caution">
    <text evidence="2">The sequence shown here is derived from an EMBL/GenBank/DDBJ whole genome shotgun (WGS) entry which is preliminary data.</text>
</comment>
<keyword evidence="2" id="KW-0479">Metal-binding</keyword>
<dbReference type="Proteomes" id="UP001359886">
    <property type="component" value="Unassembled WGS sequence"/>
</dbReference>